<feature type="compositionally biased region" description="Polar residues" evidence="1">
    <location>
        <begin position="257"/>
        <end position="273"/>
    </location>
</feature>
<feature type="compositionally biased region" description="Polar residues" evidence="1">
    <location>
        <begin position="52"/>
        <end position="74"/>
    </location>
</feature>
<accession>A0AAP0PTZ0</accession>
<feature type="region of interest" description="Disordered" evidence="1">
    <location>
        <begin position="52"/>
        <end position="90"/>
    </location>
</feature>
<feature type="compositionally biased region" description="Basic and acidic residues" evidence="1">
    <location>
        <begin position="75"/>
        <end position="88"/>
    </location>
</feature>
<evidence type="ECO:0000256" key="1">
    <source>
        <dbReference type="SAM" id="MobiDB-lite"/>
    </source>
</evidence>
<comment type="caution">
    <text evidence="2">The sequence shown here is derived from an EMBL/GenBank/DDBJ whole genome shotgun (WGS) entry which is preliminary data.</text>
</comment>
<proteinExistence type="predicted"/>
<feature type="compositionally biased region" description="Polar residues" evidence="1">
    <location>
        <begin position="194"/>
        <end position="207"/>
    </location>
</feature>
<feature type="region of interest" description="Disordered" evidence="1">
    <location>
        <begin position="249"/>
        <end position="323"/>
    </location>
</feature>
<protein>
    <submittedName>
        <fullName evidence="2">Uncharacterized protein</fullName>
    </submittedName>
</protein>
<dbReference type="AlphaFoldDB" id="A0AAP0PTZ0"/>
<name>A0AAP0PTZ0_9MAGN</name>
<gene>
    <name evidence="2" type="ORF">Sjap_003833</name>
</gene>
<organism evidence="2 3">
    <name type="scientific">Stephania japonica</name>
    <dbReference type="NCBI Taxonomy" id="461633"/>
    <lineage>
        <taxon>Eukaryota</taxon>
        <taxon>Viridiplantae</taxon>
        <taxon>Streptophyta</taxon>
        <taxon>Embryophyta</taxon>
        <taxon>Tracheophyta</taxon>
        <taxon>Spermatophyta</taxon>
        <taxon>Magnoliopsida</taxon>
        <taxon>Ranunculales</taxon>
        <taxon>Menispermaceae</taxon>
        <taxon>Menispermoideae</taxon>
        <taxon>Cissampelideae</taxon>
        <taxon>Stephania</taxon>
    </lineage>
</organism>
<evidence type="ECO:0000313" key="2">
    <source>
        <dbReference type="EMBL" id="KAK9156353.1"/>
    </source>
</evidence>
<keyword evidence="3" id="KW-1185">Reference proteome</keyword>
<sequence length="401" mass="44179">MKSCFYYLPDSMPVNKAFQRLKGAWFLRVNVTPVVCSDKHCPPENLVAKPRNSASCSSNVIDCQNPEDSTGRPSTSDKKDDVERKRGESPPILDNAMAELLLPVNVPKGEKTLKRKRRELSPILNDVMEELLMPVYVPKRKKTRTSSHSHEKVLDGARSEEALLDTIKEVRCVSSQGRLQQCNTLKRKDRKQVLASSQPNENDTSPGASDIVSVTGILTRYFPDFDEVKAYAGSSSNKIVDRLENETYQADQDENLKSNAAENSSVPIGTANNAPPEIPRSVSPTKGNSSAKHGKSMAGKPMPSKTALPDSPKPKTAKVSKLQRSKVTKLLPPKVPSIDKPSPNTLRSRIETSCEVGKRLVQAANDLGIPTSKRKPIVLSCKSKGIKFSSTLVRKLEFDFE</sequence>
<dbReference type="EMBL" id="JBBNAE010000001">
    <property type="protein sequence ID" value="KAK9156353.1"/>
    <property type="molecule type" value="Genomic_DNA"/>
</dbReference>
<evidence type="ECO:0000313" key="3">
    <source>
        <dbReference type="Proteomes" id="UP001417504"/>
    </source>
</evidence>
<feature type="compositionally biased region" description="Polar residues" evidence="1">
    <location>
        <begin position="282"/>
        <end position="291"/>
    </location>
</feature>
<reference evidence="2 3" key="1">
    <citation type="submission" date="2024-01" db="EMBL/GenBank/DDBJ databases">
        <title>Genome assemblies of Stephania.</title>
        <authorList>
            <person name="Yang L."/>
        </authorList>
    </citation>
    <scope>NUCLEOTIDE SEQUENCE [LARGE SCALE GENOMIC DNA]</scope>
    <source>
        <strain evidence="2">QJT</strain>
        <tissue evidence="2">Leaf</tissue>
    </source>
</reference>
<dbReference type="Proteomes" id="UP001417504">
    <property type="component" value="Unassembled WGS sequence"/>
</dbReference>
<feature type="region of interest" description="Disordered" evidence="1">
    <location>
        <begin position="190"/>
        <end position="210"/>
    </location>
</feature>